<keyword evidence="4" id="KW-1185">Reference proteome</keyword>
<name>A0A841DSS0_9ACTN</name>
<evidence type="ECO:0000256" key="1">
    <source>
        <dbReference type="SAM" id="MobiDB-lite"/>
    </source>
</evidence>
<organism evidence="3 4">
    <name type="scientific">Kribbella solani</name>
    <dbReference type="NCBI Taxonomy" id="236067"/>
    <lineage>
        <taxon>Bacteria</taxon>
        <taxon>Bacillati</taxon>
        <taxon>Actinomycetota</taxon>
        <taxon>Actinomycetes</taxon>
        <taxon>Propionibacteriales</taxon>
        <taxon>Kribbellaceae</taxon>
        <taxon>Kribbella</taxon>
    </lineage>
</organism>
<feature type="transmembrane region" description="Helical" evidence="2">
    <location>
        <begin position="195"/>
        <end position="217"/>
    </location>
</feature>
<feature type="transmembrane region" description="Helical" evidence="2">
    <location>
        <begin position="108"/>
        <end position="129"/>
    </location>
</feature>
<feature type="transmembrane region" description="Helical" evidence="2">
    <location>
        <begin position="69"/>
        <end position="88"/>
    </location>
</feature>
<dbReference type="EMBL" id="JACHNF010000001">
    <property type="protein sequence ID" value="MBB5981632.1"/>
    <property type="molecule type" value="Genomic_DNA"/>
</dbReference>
<keyword evidence="2" id="KW-0472">Membrane</keyword>
<feature type="region of interest" description="Disordered" evidence="1">
    <location>
        <begin position="1"/>
        <end position="42"/>
    </location>
</feature>
<sequence length="314" mass="31429">MTTPPATNPTTPSGAAPTGTTTSGAETIGTKPSGAGSTSAARAGADHRVRFRLIRGELTRIAAVRLHRWAALAAVVCGGGLTGLLSVIGPENATPPMPGIDTPEGAALVVGITGVLLFVPALIGAIGIAGEYRHRTIATTFLAEPRRGRVLTAKLVVYAALGLAYGVIASLTSAIALLAAAAVRGVDLTIPAGDLITLLIRLAVAAAAYTILGVAIGALAGHQLVAVGIIVGYFYFLEYILLVVPGINTIYPYLPGGATAALTDFSFITSTIAEQTAAPGPGLLPAAAGAAVLLAYAAAAATTAALLPLRRDIN</sequence>
<accession>A0A841DSS0</accession>
<evidence type="ECO:0000256" key="2">
    <source>
        <dbReference type="SAM" id="Phobius"/>
    </source>
</evidence>
<feature type="transmembrane region" description="Helical" evidence="2">
    <location>
        <begin position="286"/>
        <end position="309"/>
    </location>
</feature>
<dbReference type="AlphaFoldDB" id="A0A841DSS0"/>
<feature type="transmembrane region" description="Helical" evidence="2">
    <location>
        <begin position="155"/>
        <end position="183"/>
    </location>
</feature>
<reference evidence="3 4" key="1">
    <citation type="submission" date="2020-08" db="EMBL/GenBank/DDBJ databases">
        <title>Sequencing the genomes of 1000 actinobacteria strains.</title>
        <authorList>
            <person name="Klenk H.-P."/>
        </authorList>
    </citation>
    <scope>NUCLEOTIDE SEQUENCE [LARGE SCALE GENOMIC DNA]</scope>
    <source>
        <strain evidence="3 4">DSM 17294</strain>
    </source>
</reference>
<dbReference type="Proteomes" id="UP000558997">
    <property type="component" value="Unassembled WGS sequence"/>
</dbReference>
<dbReference type="RefSeq" id="WP_184838277.1">
    <property type="nucleotide sequence ID" value="NZ_BAAAVN010000024.1"/>
</dbReference>
<comment type="caution">
    <text evidence="3">The sequence shown here is derived from an EMBL/GenBank/DDBJ whole genome shotgun (WGS) entry which is preliminary data.</text>
</comment>
<evidence type="ECO:0000313" key="4">
    <source>
        <dbReference type="Proteomes" id="UP000558997"/>
    </source>
</evidence>
<evidence type="ECO:0000313" key="3">
    <source>
        <dbReference type="EMBL" id="MBB5981632.1"/>
    </source>
</evidence>
<proteinExistence type="predicted"/>
<keyword evidence="2" id="KW-1133">Transmembrane helix</keyword>
<keyword evidence="2" id="KW-0812">Transmembrane</keyword>
<feature type="transmembrane region" description="Helical" evidence="2">
    <location>
        <begin position="224"/>
        <end position="247"/>
    </location>
</feature>
<protein>
    <submittedName>
        <fullName evidence="3">ABC-type transport system involved in multi-copper enzyme maturation permease subunit</fullName>
    </submittedName>
</protein>
<gene>
    <name evidence="3" type="ORF">HDA44_004973</name>
</gene>